<comment type="caution">
    <text evidence="2">The sequence shown here is derived from an EMBL/GenBank/DDBJ whole genome shotgun (WGS) entry which is preliminary data.</text>
</comment>
<feature type="transmembrane region" description="Helical" evidence="1">
    <location>
        <begin position="33"/>
        <end position="65"/>
    </location>
</feature>
<accession>A0ABU7G1H0</accession>
<evidence type="ECO:0000313" key="3">
    <source>
        <dbReference type="Proteomes" id="UP001310248"/>
    </source>
</evidence>
<gene>
    <name evidence="2" type="ORF">SNR37_002658</name>
</gene>
<keyword evidence="1" id="KW-0472">Membrane</keyword>
<reference evidence="3" key="1">
    <citation type="submission" date="2023-07" db="EMBL/GenBank/DDBJ databases">
        <title>Draft genome sequence of Agarivorans aestuarii strain ZMCS4, a CAZymes producing bacteria isolated from the marine brown algae Clodostephus spongiosus.</title>
        <authorList>
            <person name="Lorente B."/>
            <person name="Cabral C."/>
            <person name="Frias J."/>
            <person name="Faria J."/>
            <person name="Toubarro D."/>
        </authorList>
    </citation>
    <scope>NUCLEOTIDE SEQUENCE [LARGE SCALE GENOMIC DNA]</scope>
    <source>
        <strain evidence="3">ZMCS4</strain>
    </source>
</reference>
<evidence type="ECO:0000256" key="1">
    <source>
        <dbReference type="SAM" id="Phobius"/>
    </source>
</evidence>
<feature type="transmembrane region" description="Helical" evidence="1">
    <location>
        <begin position="209"/>
        <end position="226"/>
    </location>
</feature>
<organism evidence="2 3">
    <name type="scientific">Agarivorans aestuarii</name>
    <dbReference type="NCBI Taxonomy" id="1563703"/>
    <lineage>
        <taxon>Bacteria</taxon>
        <taxon>Pseudomonadati</taxon>
        <taxon>Pseudomonadota</taxon>
        <taxon>Gammaproteobacteria</taxon>
        <taxon>Alteromonadales</taxon>
        <taxon>Alteromonadaceae</taxon>
        <taxon>Agarivorans</taxon>
    </lineage>
</organism>
<evidence type="ECO:0000313" key="2">
    <source>
        <dbReference type="EMBL" id="MEE1673244.1"/>
    </source>
</evidence>
<sequence length="251" mass="28397">MTTTAEIDKRISDSLIITITKWIIKFLKIRGRIVLFFLMVSMGVLSSIFTLALVETGLIFTIMDIKKSSPLMAEVLDLQGMAVDTLLHTVPAFLWIWSLALFFAPQYKEFRNTSSVLFDGLSLLSKAPGTAGLIVGACLLGASCIALQSEKFIDYHLQVAGSVVALLITSWWLKKNGVPNLEEKPAKYSFQKGYKDYLKTLLEENHRSLGVWFATVGFGIYLWNTFSPRVKVFFAFYNEYKQVLEPWFSTF</sequence>
<dbReference type="RefSeq" id="WP_329774585.1">
    <property type="nucleotide sequence ID" value="NZ_JAYDYW010000004.1"/>
</dbReference>
<feature type="transmembrane region" description="Helical" evidence="1">
    <location>
        <begin position="86"/>
        <end position="107"/>
    </location>
</feature>
<keyword evidence="3" id="KW-1185">Reference proteome</keyword>
<proteinExistence type="predicted"/>
<dbReference type="EMBL" id="JAYDYW010000004">
    <property type="protein sequence ID" value="MEE1673244.1"/>
    <property type="molecule type" value="Genomic_DNA"/>
</dbReference>
<name>A0ABU7G1H0_9ALTE</name>
<protein>
    <submittedName>
        <fullName evidence="2">Uncharacterized protein</fullName>
    </submittedName>
</protein>
<keyword evidence="1" id="KW-1133">Transmembrane helix</keyword>
<keyword evidence="1" id="KW-0812">Transmembrane</keyword>
<dbReference type="Proteomes" id="UP001310248">
    <property type="component" value="Unassembled WGS sequence"/>
</dbReference>